<dbReference type="PANTHER" id="PTHR38847:SF1">
    <property type="entry name" value="PSEUDOURIDINE SYNTHASE RSUA_RLUA-LIKE DOMAIN-CONTAINING PROTEIN"/>
    <property type="match status" value="1"/>
</dbReference>
<proteinExistence type="predicted"/>
<accession>A0A0F0H1B9</accession>
<gene>
    <name evidence="2" type="ORF">UK23_16670</name>
</gene>
<evidence type="ECO:0000256" key="1">
    <source>
        <dbReference type="SAM" id="SignalP"/>
    </source>
</evidence>
<dbReference type="eggNOG" id="ENOG502ZBDW">
    <property type="taxonomic scope" value="Bacteria"/>
</dbReference>
<evidence type="ECO:0000313" key="3">
    <source>
        <dbReference type="Proteomes" id="UP000033393"/>
    </source>
</evidence>
<feature type="chain" id="PRO_5002441560" description="DUF4360 domain-containing protein" evidence="1">
    <location>
        <begin position="21"/>
        <end position="202"/>
    </location>
</feature>
<keyword evidence="3" id="KW-1185">Reference proteome</keyword>
<keyword evidence="1" id="KW-0732">Signal</keyword>
<organism evidence="2 3">
    <name type="scientific">Lentzea aerocolonigenes</name>
    <name type="common">Lechevalieria aerocolonigenes</name>
    <name type="synonym">Saccharothrix aerocolonigenes</name>
    <dbReference type="NCBI Taxonomy" id="68170"/>
    <lineage>
        <taxon>Bacteria</taxon>
        <taxon>Bacillati</taxon>
        <taxon>Actinomycetota</taxon>
        <taxon>Actinomycetes</taxon>
        <taxon>Pseudonocardiales</taxon>
        <taxon>Pseudonocardiaceae</taxon>
        <taxon>Lentzea</taxon>
    </lineage>
</organism>
<dbReference type="Proteomes" id="UP000033393">
    <property type="component" value="Unassembled WGS sequence"/>
</dbReference>
<dbReference type="AlphaFoldDB" id="A0A0F0H1B9"/>
<dbReference type="PATRIC" id="fig|68170.10.peg.4225"/>
<dbReference type="STRING" id="68170.GCA_000974445_05483"/>
<dbReference type="PANTHER" id="PTHR38847">
    <property type="match status" value="1"/>
</dbReference>
<comment type="caution">
    <text evidence="2">The sequence shown here is derived from an EMBL/GenBank/DDBJ whole genome shotgun (WGS) entry which is preliminary data.</text>
</comment>
<dbReference type="Pfam" id="PF14273">
    <property type="entry name" value="DUF4360"/>
    <property type="match status" value="1"/>
</dbReference>
<dbReference type="RefSeq" id="WP_045312441.1">
    <property type="nucleotide sequence ID" value="NZ_JYJG01000101.1"/>
</dbReference>
<evidence type="ECO:0000313" key="2">
    <source>
        <dbReference type="EMBL" id="KJK48636.1"/>
    </source>
</evidence>
<protein>
    <recommendedName>
        <fullName evidence="4">DUF4360 domain-containing protein</fullName>
    </recommendedName>
</protein>
<name>A0A0F0H1B9_LENAE</name>
<sequence>MINAIVAAAMAMSTVVLPQADVPPPGAVTVDTINGSGCPRGTTSVSVSPDNSAFHVVFSSYAAKVGPGAAPTDFRKNCQLSIRVNAPEGFVYGISKVDYAGYLHLERGATSILRSSYYFQGMADTGYRSHNWQGPADDEWQATDVGSPVIYPPCGVNRNLNINTELRVNVGTSDAKKTSFMAMDSLDGHAKTDYHFSWKRCP</sequence>
<feature type="signal peptide" evidence="1">
    <location>
        <begin position="1"/>
        <end position="20"/>
    </location>
</feature>
<dbReference type="InterPro" id="IPR025649">
    <property type="entry name" value="DUF4360"/>
</dbReference>
<dbReference type="EMBL" id="JYJG01000101">
    <property type="protein sequence ID" value="KJK48636.1"/>
    <property type="molecule type" value="Genomic_DNA"/>
</dbReference>
<reference evidence="2 3" key="1">
    <citation type="submission" date="2015-02" db="EMBL/GenBank/DDBJ databases">
        <authorList>
            <person name="Ju K.-S."/>
            <person name="Doroghazi J.R."/>
            <person name="Metcalf W."/>
        </authorList>
    </citation>
    <scope>NUCLEOTIDE SEQUENCE [LARGE SCALE GENOMIC DNA]</scope>
    <source>
        <strain evidence="2 3">NRRL B-16140</strain>
    </source>
</reference>
<evidence type="ECO:0008006" key="4">
    <source>
        <dbReference type="Google" id="ProtNLM"/>
    </source>
</evidence>